<accession>A0A1Y2D9J2</accession>
<evidence type="ECO:0000313" key="1">
    <source>
        <dbReference type="EMBL" id="ORY55930.1"/>
    </source>
</evidence>
<dbReference type="Proteomes" id="UP000193689">
    <property type="component" value="Unassembled WGS sequence"/>
</dbReference>
<evidence type="ECO:0000313" key="2">
    <source>
        <dbReference type="Proteomes" id="UP000193689"/>
    </source>
</evidence>
<evidence type="ECO:0008006" key="3">
    <source>
        <dbReference type="Google" id="ProtNLM"/>
    </source>
</evidence>
<dbReference type="AlphaFoldDB" id="A0A1Y2D9J2"/>
<dbReference type="InParanoid" id="A0A1Y2D9J2"/>
<organism evidence="1 2">
    <name type="scientific">Pseudomassariella vexata</name>
    <dbReference type="NCBI Taxonomy" id="1141098"/>
    <lineage>
        <taxon>Eukaryota</taxon>
        <taxon>Fungi</taxon>
        <taxon>Dikarya</taxon>
        <taxon>Ascomycota</taxon>
        <taxon>Pezizomycotina</taxon>
        <taxon>Sordariomycetes</taxon>
        <taxon>Xylariomycetidae</taxon>
        <taxon>Amphisphaeriales</taxon>
        <taxon>Pseudomassariaceae</taxon>
        <taxon>Pseudomassariella</taxon>
    </lineage>
</organism>
<protein>
    <recommendedName>
        <fullName evidence="3">Dockerin type 1</fullName>
    </recommendedName>
</protein>
<dbReference type="RefSeq" id="XP_040709882.1">
    <property type="nucleotide sequence ID" value="XM_040861494.1"/>
</dbReference>
<dbReference type="Pfam" id="PF15892">
    <property type="entry name" value="BNR_4"/>
    <property type="match status" value="1"/>
</dbReference>
<keyword evidence="2" id="KW-1185">Reference proteome</keyword>
<sequence>MLPDPSISVLGPDPTHRKCFLNGNAFQQDAIQSFNGWQYACFYSPLPSADDEPLYVHLSRRKLPLGKWETLVFDDYAQTMDDGHNTVQLGICPGDGTIHLSFDHHCDVLRFRYSRLKIAQHPEDFTWEAKCFSPTLDFLPGLQGEKALFGYVTYPRFGPLSSDLWFSFRTGKAGLGDDHLCVYKSATGKYQLLGTNLAGINNNPYIHGIDYRNSRLYVTWVYRGFVWYEGWDDPKDTKHKAQAGPNSGENNYNICFAYSDDEGRTWRNGAGLHIADLSKGESVTPASPGIVAFEIPRGSGLSNQESQAVDHEGGVHVLNRDKMSGEQRWKHYYRSPKADWTQHALPHVEGVYGGKRGRLAISRDDDLYLVLPHHKSTTLSILKATKATRYSEYELVWRQDGFPPTEPLVDILRLDRDNVLSVLTRANVDRTGERKNVVVLDFQL</sequence>
<dbReference type="OrthoDB" id="9978204at2759"/>
<dbReference type="GeneID" id="63777706"/>
<reference evidence="1 2" key="1">
    <citation type="submission" date="2016-07" db="EMBL/GenBank/DDBJ databases">
        <title>Pervasive Adenine N6-methylation of Active Genes in Fungi.</title>
        <authorList>
            <consortium name="DOE Joint Genome Institute"/>
            <person name="Mondo S.J."/>
            <person name="Dannebaum R.O."/>
            <person name="Kuo R.C."/>
            <person name="Labutti K."/>
            <person name="Haridas S."/>
            <person name="Kuo A."/>
            <person name="Salamov A."/>
            <person name="Ahrendt S.R."/>
            <person name="Lipzen A."/>
            <person name="Sullivan W."/>
            <person name="Andreopoulos W.B."/>
            <person name="Clum A."/>
            <person name="Lindquist E."/>
            <person name="Daum C."/>
            <person name="Ramamoorthy G.K."/>
            <person name="Gryganskyi A."/>
            <person name="Culley D."/>
            <person name="Magnuson J.K."/>
            <person name="James T.Y."/>
            <person name="O'Malley M.A."/>
            <person name="Stajich J.E."/>
            <person name="Spatafora J.W."/>
            <person name="Visel A."/>
            <person name="Grigoriev I.V."/>
        </authorList>
    </citation>
    <scope>NUCLEOTIDE SEQUENCE [LARGE SCALE GENOMIC DNA]</scope>
    <source>
        <strain evidence="1 2">CBS 129021</strain>
    </source>
</reference>
<dbReference type="EMBL" id="MCFJ01000025">
    <property type="protein sequence ID" value="ORY55930.1"/>
    <property type="molecule type" value="Genomic_DNA"/>
</dbReference>
<gene>
    <name evidence="1" type="ORF">BCR38DRAFT_451894</name>
</gene>
<comment type="caution">
    <text evidence="1">The sequence shown here is derived from an EMBL/GenBank/DDBJ whole genome shotgun (WGS) entry which is preliminary data.</text>
</comment>
<proteinExistence type="predicted"/>
<name>A0A1Y2D9J2_9PEZI</name>